<evidence type="ECO:0000313" key="3">
    <source>
        <dbReference type="Proteomes" id="UP001427805"/>
    </source>
</evidence>
<dbReference type="Proteomes" id="UP001427805">
    <property type="component" value="Unassembled WGS sequence"/>
</dbReference>
<proteinExistence type="predicted"/>
<keyword evidence="1" id="KW-0732">Signal</keyword>
<name>A0ABV0BEB4_9SPHN</name>
<gene>
    <name evidence="2" type="ORF">TPR58_22105</name>
</gene>
<feature type="signal peptide" evidence="1">
    <location>
        <begin position="1"/>
        <end position="24"/>
    </location>
</feature>
<reference evidence="2 3" key="1">
    <citation type="submission" date="2024-05" db="EMBL/GenBank/DDBJ databases">
        <title>Sphingomonas sp. HF-S3 16S ribosomal RNA gene Genome sequencing and assembly.</title>
        <authorList>
            <person name="Lee H."/>
        </authorList>
    </citation>
    <scope>NUCLEOTIDE SEQUENCE [LARGE SCALE GENOMIC DNA]</scope>
    <source>
        <strain evidence="2 3">HF-S3</strain>
    </source>
</reference>
<comment type="caution">
    <text evidence="2">The sequence shown here is derived from an EMBL/GenBank/DDBJ whole genome shotgun (WGS) entry which is preliminary data.</text>
</comment>
<feature type="chain" id="PRO_5046670512" evidence="1">
    <location>
        <begin position="25"/>
        <end position="118"/>
    </location>
</feature>
<protein>
    <submittedName>
        <fullName evidence="2">Uncharacterized protein</fullName>
    </submittedName>
</protein>
<evidence type="ECO:0000256" key="1">
    <source>
        <dbReference type="SAM" id="SignalP"/>
    </source>
</evidence>
<keyword evidence="3" id="KW-1185">Reference proteome</keyword>
<evidence type="ECO:0000313" key="2">
    <source>
        <dbReference type="EMBL" id="MEN3749882.1"/>
    </source>
</evidence>
<accession>A0ABV0BEB4</accession>
<organism evidence="2 3">
    <name type="scientific">Sphingomonas rustica</name>
    <dbReference type="NCBI Taxonomy" id="3103142"/>
    <lineage>
        <taxon>Bacteria</taxon>
        <taxon>Pseudomonadati</taxon>
        <taxon>Pseudomonadota</taxon>
        <taxon>Alphaproteobacteria</taxon>
        <taxon>Sphingomonadales</taxon>
        <taxon>Sphingomonadaceae</taxon>
        <taxon>Sphingomonas</taxon>
    </lineage>
</organism>
<sequence>MRKFGLACAAILLAAGVAPTAAVAQDYNYVPGWANTTNHKYKGPRSGGWKAKTDLFERLGRRSPAALCTLKNLSEADGNVIVNQYRSRERKTNAAAAFRMAEQQVAAHHRRLKARGKC</sequence>
<dbReference type="EMBL" id="JBDIZK010000019">
    <property type="protein sequence ID" value="MEN3749882.1"/>
    <property type="molecule type" value="Genomic_DNA"/>
</dbReference>
<dbReference type="RefSeq" id="WP_346248931.1">
    <property type="nucleotide sequence ID" value="NZ_JBDIZK010000019.1"/>
</dbReference>